<dbReference type="RefSeq" id="WP_345313222.1">
    <property type="nucleotide sequence ID" value="NZ_BAABIE010000007.1"/>
</dbReference>
<comment type="caution">
    <text evidence="2">The sequence shown here is derived from an EMBL/GenBank/DDBJ whole genome shotgun (WGS) entry which is preliminary data.</text>
</comment>
<gene>
    <name evidence="2" type="ORF">GCM10023217_17760</name>
</gene>
<feature type="region of interest" description="Disordered" evidence="1">
    <location>
        <begin position="182"/>
        <end position="203"/>
    </location>
</feature>
<keyword evidence="3" id="KW-1185">Reference proteome</keyword>
<dbReference type="Proteomes" id="UP001500822">
    <property type="component" value="Unassembled WGS sequence"/>
</dbReference>
<reference evidence="3" key="1">
    <citation type="journal article" date="2019" name="Int. J. Syst. Evol. Microbiol.">
        <title>The Global Catalogue of Microorganisms (GCM) 10K type strain sequencing project: providing services to taxonomists for standard genome sequencing and annotation.</title>
        <authorList>
            <consortium name="The Broad Institute Genomics Platform"/>
            <consortium name="The Broad Institute Genome Sequencing Center for Infectious Disease"/>
            <person name="Wu L."/>
            <person name="Ma J."/>
        </authorList>
    </citation>
    <scope>NUCLEOTIDE SEQUENCE [LARGE SCALE GENOMIC DNA]</scope>
    <source>
        <strain evidence="3">JCM 18077</strain>
    </source>
</reference>
<proteinExistence type="predicted"/>
<name>A0ABP8Z6T3_9ACTN</name>
<accession>A0ABP8Z6T3</accession>
<evidence type="ECO:0000256" key="1">
    <source>
        <dbReference type="SAM" id="MobiDB-lite"/>
    </source>
</evidence>
<evidence type="ECO:0000313" key="3">
    <source>
        <dbReference type="Proteomes" id="UP001500822"/>
    </source>
</evidence>
<evidence type="ECO:0000313" key="2">
    <source>
        <dbReference type="EMBL" id="GAA4748136.1"/>
    </source>
</evidence>
<dbReference type="EMBL" id="BAABIE010000007">
    <property type="protein sequence ID" value="GAA4748136.1"/>
    <property type="molecule type" value="Genomic_DNA"/>
</dbReference>
<sequence length="203" mass="21544">MSRTRSIAARAADTVVGARAAARRARAFHPDGVLCRGTAVIDGNGLPLASGPVLVRISKALGAPLALPDLVGIAIRFPTPTTSTADPGVWDVLMAGPVRECRRIPLPFPATSWRHIEVSTLTCLTYRGARWTLAGRLRPGSVPVGLRLRALADGVAAGEGRVELFLRRDDGPFSRIGDVRLEPPVEDAETSFDPVGNRPADVD</sequence>
<protein>
    <submittedName>
        <fullName evidence="2">Uncharacterized protein</fullName>
    </submittedName>
</protein>
<organism evidence="2 3">
    <name type="scientific">Gordonia alkaliphila</name>
    <dbReference type="NCBI Taxonomy" id="1053547"/>
    <lineage>
        <taxon>Bacteria</taxon>
        <taxon>Bacillati</taxon>
        <taxon>Actinomycetota</taxon>
        <taxon>Actinomycetes</taxon>
        <taxon>Mycobacteriales</taxon>
        <taxon>Gordoniaceae</taxon>
        <taxon>Gordonia</taxon>
    </lineage>
</organism>